<sequence length="68" mass="7713">MVFNVDEFYFESKKNEDEGLRKITDICIEHTNDDNVRHASFGPSNGLLETLMMISSGAPQRSVNKDYG</sequence>
<proteinExistence type="predicted"/>
<evidence type="ECO:0000313" key="1">
    <source>
        <dbReference type="EMBL" id="VDM10055.1"/>
    </source>
</evidence>
<dbReference type="EMBL" id="UYWW01001170">
    <property type="protein sequence ID" value="VDM10055.1"/>
    <property type="molecule type" value="Genomic_DNA"/>
</dbReference>
<dbReference type="InParanoid" id="A0A3P7FLA4"/>
<keyword evidence="2" id="KW-1185">Reference proteome</keyword>
<accession>A0A3P7FLA4</accession>
<organism evidence="1 2">
    <name type="scientific">Wuchereria bancrofti</name>
    <dbReference type="NCBI Taxonomy" id="6293"/>
    <lineage>
        <taxon>Eukaryota</taxon>
        <taxon>Metazoa</taxon>
        <taxon>Ecdysozoa</taxon>
        <taxon>Nematoda</taxon>
        <taxon>Chromadorea</taxon>
        <taxon>Rhabditida</taxon>
        <taxon>Spirurina</taxon>
        <taxon>Spiruromorpha</taxon>
        <taxon>Filarioidea</taxon>
        <taxon>Onchocercidae</taxon>
        <taxon>Wuchereria</taxon>
    </lineage>
</organism>
<reference evidence="1 2" key="1">
    <citation type="submission" date="2018-11" db="EMBL/GenBank/DDBJ databases">
        <authorList>
            <consortium name="Pathogen Informatics"/>
        </authorList>
    </citation>
    <scope>NUCLEOTIDE SEQUENCE [LARGE SCALE GENOMIC DNA]</scope>
</reference>
<name>A0A3P7FLA4_WUCBA</name>
<dbReference type="AlphaFoldDB" id="A0A3P7FLA4"/>
<protein>
    <submittedName>
        <fullName evidence="1">Uncharacterized protein</fullName>
    </submittedName>
</protein>
<dbReference type="Proteomes" id="UP000270924">
    <property type="component" value="Unassembled WGS sequence"/>
</dbReference>
<gene>
    <name evidence="1" type="ORF">WBA_LOCUS3441</name>
</gene>
<evidence type="ECO:0000313" key="2">
    <source>
        <dbReference type="Proteomes" id="UP000270924"/>
    </source>
</evidence>